<gene>
    <name evidence="1" type="ORF">ACFFVF_15640</name>
</gene>
<protein>
    <recommendedName>
        <fullName evidence="3">Lipoprotein</fullName>
    </recommendedName>
</protein>
<dbReference type="RefSeq" id="WP_236455964.1">
    <property type="nucleotide sequence ID" value="NZ_CBCSGE010000003.1"/>
</dbReference>
<reference evidence="1 2" key="1">
    <citation type="submission" date="2024-09" db="EMBL/GenBank/DDBJ databases">
        <authorList>
            <person name="Sun Q."/>
            <person name="Mori K."/>
        </authorList>
    </citation>
    <scope>NUCLEOTIDE SEQUENCE [LARGE SCALE GENOMIC DNA]</scope>
    <source>
        <strain evidence="1 2">CECT 7955</strain>
    </source>
</reference>
<accession>A0ABV5GRR6</accession>
<proteinExistence type="predicted"/>
<evidence type="ECO:0008006" key="3">
    <source>
        <dbReference type="Google" id="ProtNLM"/>
    </source>
</evidence>
<evidence type="ECO:0000313" key="2">
    <source>
        <dbReference type="Proteomes" id="UP001589607"/>
    </source>
</evidence>
<comment type="caution">
    <text evidence="1">The sequence shown here is derived from an EMBL/GenBank/DDBJ whole genome shotgun (WGS) entry which is preliminary data.</text>
</comment>
<dbReference type="PROSITE" id="PS51257">
    <property type="entry name" value="PROKAR_LIPOPROTEIN"/>
    <property type="match status" value="1"/>
</dbReference>
<organism evidence="1 2">
    <name type="scientific">Flavobacterium jumunjinense</name>
    <dbReference type="NCBI Taxonomy" id="998845"/>
    <lineage>
        <taxon>Bacteria</taxon>
        <taxon>Pseudomonadati</taxon>
        <taxon>Bacteroidota</taxon>
        <taxon>Flavobacteriia</taxon>
        <taxon>Flavobacteriales</taxon>
        <taxon>Flavobacteriaceae</taxon>
        <taxon>Flavobacterium</taxon>
    </lineage>
</organism>
<keyword evidence="2" id="KW-1185">Reference proteome</keyword>
<dbReference type="EMBL" id="JBHMEY010000067">
    <property type="protein sequence ID" value="MFB9097949.1"/>
    <property type="molecule type" value="Genomic_DNA"/>
</dbReference>
<sequence>MKKILFLILSSLFFSCSSDETVEDNNYPLFEIPLVDGNYWTYDIETETNTSRDSLYVANDTLINSILHKKMKVKNNIATGFYSNSLKNNGLRVSGNKLLLSGDLSLSAGQTLPFSLDLELFEFIVFNADVNSGETLSTKSGTIQETVNGYPLTINYTLKSVSGNTFENYTAPNNDTYSNVKSNKIILTARIETSVSGFSVFLLNEQDVMVSEQFIAKNIGVVHTNTVTTYTLNPSIPAQLLNQIPFPNNQTQTQSEFLDTYQVN</sequence>
<name>A0ABV5GRR6_9FLAO</name>
<dbReference type="Proteomes" id="UP001589607">
    <property type="component" value="Unassembled WGS sequence"/>
</dbReference>
<evidence type="ECO:0000313" key="1">
    <source>
        <dbReference type="EMBL" id="MFB9097949.1"/>
    </source>
</evidence>